<dbReference type="Gene3D" id="3.40.50.1820">
    <property type="entry name" value="alpha/beta hydrolase"/>
    <property type="match status" value="1"/>
</dbReference>
<dbReference type="OrthoDB" id="2147163at2759"/>
<evidence type="ECO:0000259" key="1">
    <source>
        <dbReference type="Pfam" id="PF01738"/>
    </source>
</evidence>
<dbReference type="GO" id="GO:0016787">
    <property type="term" value="F:hydrolase activity"/>
    <property type="evidence" value="ECO:0007669"/>
    <property type="project" value="UniProtKB-KW"/>
</dbReference>
<dbReference type="InterPro" id="IPR002925">
    <property type="entry name" value="Dienelactn_hydro"/>
</dbReference>
<dbReference type="STRING" id="71717.A0A4Y7TYL2"/>
<dbReference type="PANTHER" id="PTHR47668:SF1">
    <property type="entry name" value="DIENELACTONE HYDROLASE DOMAIN-CONTAINING PROTEIN-RELATED"/>
    <property type="match status" value="1"/>
</dbReference>
<accession>A0A4Y7TYL2</accession>
<dbReference type="Proteomes" id="UP000298030">
    <property type="component" value="Unassembled WGS sequence"/>
</dbReference>
<dbReference type="AlphaFoldDB" id="A0A4Y7TYL2"/>
<reference evidence="2 3" key="1">
    <citation type="journal article" date="2019" name="Nat. Ecol. Evol.">
        <title>Megaphylogeny resolves global patterns of mushroom evolution.</title>
        <authorList>
            <person name="Varga T."/>
            <person name="Krizsan K."/>
            <person name="Foldi C."/>
            <person name="Dima B."/>
            <person name="Sanchez-Garcia M."/>
            <person name="Sanchez-Ramirez S."/>
            <person name="Szollosi G.J."/>
            <person name="Szarkandi J.G."/>
            <person name="Papp V."/>
            <person name="Albert L."/>
            <person name="Andreopoulos W."/>
            <person name="Angelini C."/>
            <person name="Antonin V."/>
            <person name="Barry K.W."/>
            <person name="Bougher N.L."/>
            <person name="Buchanan P."/>
            <person name="Buyck B."/>
            <person name="Bense V."/>
            <person name="Catcheside P."/>
            <person name="Chovatia M."/>
            <person name="Cooper J."/>
            <person name="Damon W."/>
            <person name="Desjardin D."/>
            <person name="Finy P."/>
            <person name="Geml J."/>
            <person name="Haridas S."/>
            <person name="Hughes K."/>
            <person name="Justo A."/>
            <person name="Karasinski D."/>
            <person name="Kautmanova I."/>
            <person name="Kiss B."/>
            <person name="Kocsube S."/>
            <person name="Kotiranta H."/>
            <person name="LaButti K.M."/>
            <person name="Lechner B.E."/>
            <person name="Liimatainen K."/>
            <person name="Lipzen A."/>
            <person name="Lukacs Z."/>
            <person name="Mihaltcheva S."/>
            <person name="Morgado L.N."/>
            <person name="Niskanen T."/>
            <person name="Noordeloos M.E."/>
            <person name="Ohm R.A."/>
            <person name="Ortiz-Santana B."/>
            <person name="Ovrebo C."/>
            <person name="Racz N."/>
            <person name="Riley R."/>
            <person name="Savchenko A."/>
            <person name="Shiryaev A."/>
            <person name="Soop K."/>
            <person name="Spirin V."/>
            <person name="Szebenyi C."/>
            <person name="Tomsovsky M."/>
            <person name="Tulloss R.E."/>
            <person name="Uehling J."/>
            <person name="Grigoriev I.V."/>
            <person name="Vagvolgyi C."/>
            <person name="Papp T."/>
            <person name="Martin F.M."/>
            <person name="Miettinen O."/>
            <person name="Hibbett D.S."/>
            <person name="Nagy L.G."/>
        </authorList>
    </citation>
    <scope>NUCLEOTIDE SEQUENCE [LARGE SCALE GENOMIC DNA]</scope>
    <source>
        <strain evidence="2 3">FP101781</strain>
    </source>
</reference>
<keyword evidence="3" id="KW-1185">Reference proteome</keyword>
<keyword evidence="2" id="KW-0378">Hydrolase</keyword>
<dbReference type="PANTHER" id="PTHR47668">
    <property type="entry name" value="DIENELACTONE HYDROLASE FAMILY PROTEIN (AFU_ORTHOLOGUE AFUA_6G01940)"/>
    <property type="match status" value="1"/>
</dbReference>
<sequence>MSTVHNTNKACCTIPPVQSNYQPKGIFKALGDFEKVYVTGPEKSDNAIVCVYDIFGYFPQTQQGADIVAQSLGTTVYMPDFFEPEGPFDINRYPPKNSEDSAAIQGFFGSIASPPDNVQKLTKFGQHLKATGIKTIGIYGFCWGGKVVVLSSGMSTPFSAASVIHPAMLSAGDAEKLTIPLSIYASNDEPEDEYNKMVDVISKKPFAELNDAKLYRNMFHGWAAARGDLTDEGNRREYDDVYKRLVTFFAKTL</sequence>
<dbReference type="SUPFAM" id="SSF53474">
    <property type="entry name" value="alpha/beta-Hydrolases"/>
    <property type="match status" value="1"/>
</dbReference>
<comment type="caution">
    <text evidence="2">The sequence shown here is derived from an EMBL/GenBank/DDBJ whole genome shotgun (WGS) entry which is preliminary data.</text>
</comment>
<feature type="domain" description="Dienelactone hydrolase" evidence="1">
    <location>
        <begin position="36"/>
        <end position="251"/>
    </location>
</feature>
<dbReference type="Pfam" id="PF01738">
    <property type="entry name" value="DLH"/>
    <property type="match status" value="1"/>
</dbReference>
<dbReference type="EMBL" id="QPFP01000002">
    <property type="protein sequence ID" value="TEB39074.1"/>
    <property type="molecule type" value="Genomic_DNA"/>
</dbReference>
<protein>
    <submittedName>
        <fullName evidence="2">Dienelactone hydrolase</fullName>
    </submittedName>
</protein>
<organism evidence="2 3">
    <name type="scientific">Coprinellus micaceus</name>
    <name type="common">Glistening ink-cap mushroom</name>
    <name type="synonym">Coprinus micaceus</name>
    <dbReference type="NCBI Taxonomy" id="71717"/>
    <lineage>
        <taxon>Eukaryota</taxon>
        <taxon>Fungi</taxon>
        <taxon>Dikarya</taxon>
        <taxon>Basidiomycota</taxon>
        <taxon>Agaricomycotina</taxon>
        <taxon>Agaricomycetes</taxon>
        <taxon>Agaricomycetidae</taxon>
        <taxon>Agaricales</taxon>
        <taxon>Agaricineae</taxon>
        <taxon>Psathyrellaceae</taxon>
        <taxon>Coprinellus</taxon>
    </lineage>
</organism>
<name>A0A4Y7TYL2_COPMI</name>
<evidence type="ECO:0000313" key="2">
    <source>
        <dbReference type="EMBL" id="TEB39074.1"/>
    </source>
</evidence>
<gene>
    <name evidence="2" type="ORF">FA13DRAFT_1725037</name>
</gene>
<evidence type="ECO:0000313" key="3">
    <source>
        <dbReference type="Proteomes" id="UP000298030"/>
    </source>
</evidence>
<dbReference type="InterPro" id="IPR029058">
    <property type="entry name" value="AB_hydrolase_fold"/>
</dbReference>
<proteinExistence type="predicted"/>